<evidence type="ECO:0000313" key="4">
    <source>
        <dbReference type="EMBL" id="KAF9577228.1"/>
    </source>
</evidence>
<feature type="compositionally biased region" description="Basic and acidic residues" evidence="3">
    <location>
        <begin position="412"/>
        <end position="424"/>
    </location>
</feature>
<dbReference type="Gene3D" id="1.10.150.20">
    <property type="entry name" value="5' to 3' exonuclease, C-terminal subdomain"/>
    <property type="match status" value="1"/>
</dbReference>
<protein>
    <recommendedName>
        <fullName evidence="6">XPG-I domain-containing protein</fullName>
    </recommendedName>
</protein>
<dbReference type="Proteomes" id="UP000780801">
    <property type="component" value="Unassembled WGS sequence"/>
</dbReference>
<dbReference type="Gene3D" id="3.40.50.1010">
    <property type="entry name" value="5'-nuclease"/>
    <property type="match status" value="1"/>
</dbReference>
<feature type="compositionally biased region" description="Basic and acidic residues" evidence="3">
    <location>
        <begin position="383"/>
        <end position="401"/>
    </location>
</feature>
<name>A0A9P6FKS6_9FUNG</name>
<comment type="caution">
    <text evidence="4">The sequence shown here is derived from an EMBL/GenBank/DDBJ whole genome shotgun (WGS) entry which is preliminary data.</text>
</comment>
<feature type="region of interest" description="Disordered" evidence="3">
    <location>
        <begin position="383"/>
        <end position="424"/>
    </location>
</feature>
<proteinExistence type="predicted"/>
<feature type="non-terminal residue" evidence="4">
    <location>
        <position position="1"/>
    </location>
</feature>
<evidence type="ECO:0000313" key="5">
    <source>
        <dbReference type="Proteomes" id="UP000780801"/>
    </source>
</evidence>
<reference evidence="4" key="1">
    <citation type="journal article" date="2020" name="Fungal Divers.">
        <title>Resolving the Mortierellaceae phylogeny through synthesis of multi-gene phylogenetics and phylogenomics.</title>
        <authorList>
            <person name="Vandepol N."/>
            <person name="Liber J."/>
            <person name="Desiro A."/>
            <person name="Na H."/>
            <person name="Kennedy M."/>
            <person name="Barry K."/>
            <person name="Grigoriev I.V."/>
            <person name="Miller A.N."/>
            <person name="O'Donnell K."/>
            <person name="Stajich J.E."/>
            <person name="Bonito G."/>
        </authorList>
    </citation>
    <scope>NUCLEOTIDE SEQUENCE</scope>
    <source>
        <strain evidence="4">KOD1015</strain>
    </source>
</reference>
<organism evidence="4 5">
    <name type="scientific">Lunasporangiospora selenospora</name>
    <dbReference type="NCBI Taxonomy" id="979761"/>
    <lineage>
        <taxon>Eukaryota</taxon>
        <taxon>Fungi</taxon>
        <taxon>Fungi incertae sedis</taxon>
        <taxon>Mucoromycota</taxon>
        <taxon>Mortierellomycotina</taxon>
        <taxon>Mortierellomycetes</taxon>
        <taxon>Mortierellales</taxon>
        <taxon>Mortierellaceae</taxon>
        <taxon>Lunasporangiospora</taxon>
    </lineage>
</organism>
<gene>
    <name evidence="4" type="ORF">BGW38_007706</name>
</gene>
<feature type="region of interest" description="Disordered" evidence="3">
    <location>
        <begin position="333"/>
        <end position="352"/>
    </location>
</feature>
<dbReference type="EMBL" id="JAABOA010005117">
    <property type="protein sequence ID" value="KAF9577228.1"/>
    <property type="molecule type" value="Genomic_DNA"/>
</dbReference>
<evidence type="ECO:0000256" key="1">
    <source>
        <dbReference type="ARBA" id="ARBA00022723"/>
    </source>
</evidence>
<dbReference type="GO" id="GO:0046872">
    <property type="term" value="F:metal ion binding"/>
    <property type="evidence" value="ECO:0007669"/>
    <property type="project" value="UniProtKB-KW"/>
</dbReference>
<dbReference type="PANTHER" id="PTHR11081">
    <property type="entry name" value="FLAP ENDONUCLEASE FAMILY MEMBER"/>
    <property type="match status" value="1"/>
</dbReference>
<keyword evidence="5" id="KW-1185">Reference proteome</keyword>
<keyword evidence="2" id="KW-0460">Magnesium</keyword>
<evidence type="ECO:0008006" key="6">
    <source>
        <dbReference type="Google" id="ProtNLM"/>
    </source>
</evidence>
<dbReference type="PANTHER" id="PTHR11081:SF9">
    <property type="entry name" value="FLAP ENDONUCLEASE 1"/>
    <property type="match status" value="1"/>
</dbReference>
<dbReference type="AlphaFoldDB" id="A0A9P6FKS6"/>
<dbReference type="SUPFAM" id="SSF88723">
    <property type="entry name" value="PIN domain-like"/>
    <property type="match status" value="1"/>
</dbReference>
<sequence>MGIQGLWPFLRKRGYRAKIHNSPPQPSSSHSKIRVDVNSTFFPTINYAYSQNSNDQDAAHRILEDCIAQLGSKSDIILYVDGDQSLEKQKTQNHREATRQKSINQARQSILGLEQRLATRKRIRKHHIRRVWRLLKRAFYWQHQDRLTFIEYMTSKGWEIQLCPMEADISIAAECQPHDIVISRDSDLLVFRRIRQLWRPMGPSRRMWFLTYAKDDICSELEFTDQQLTALGIVCKNDYSPNIPMVGIEKSYKIIKAIDGDKDIEAMIAAYLSDDRVQFRNAAREEFANAIRVFAKLTQTPVRSTGPLPDNNDTTVTLRERMIGFLDKLMEQKRADRDARRKSRKERGPRQQFAQKYWHFRTIDVPDNTMSHNFRKRYSCKEQYESGIEHPPPEVMSEYKWRPPKKHANQSDPKEPEKLVEKERPKVRKRIHGVQKGRLLRELEWEHPTVTLDMGTLRANVSKVSSEDSSAELIISCVERAVREASKVKRKCQEILGRYLKAISDSEVTKEDRVILEYLCPHDDDGDDTVDCANNGD</sequence>
<dbReference type="InterPro" id="IPR006084">
    <property type="entry name" value="XPG/Rad2"/>
</dbReference>
<keyword evidence="1" id="KW-0479">Metal-binding</keyword>
<accession>A0A9P6FKS6</accession>
<dbReference type="OrthoDB" id="2423903at2759"/>
<dbReference type="GO" id="GO:0017108">
    <property type="term" value="F:5'-flap endonuclease activity"/>
    <property type="evidence" value="ECO:0007669"/>
    <property type="project" value="TreeGrafter"/>
</dbReference>
<evidence type="ECO:0000256" key="2">
    <source>
        <dbReference type="ARBA" id="ARBA00022842"/>
    </source>
</evidence>
<evidence type="ECO:0000256" key="3">
    <source>
        <dbReference type="SAM" id="MobiDB-lite"/>
    </source>
</evidence>
<dbReference type="InterPro" id="IPR029060">
    <property type="entry name" value="PIN-like_dom_sf"/>
</dbReference>